<dbReference type="Pfam" id="PF12937">
    <property type="entry name" value="F-box-like"/>
    <property type="match status" value="1"/>
</dbReference>
<name>A0A9W8RQ60_9HYPO</name>
<dbReference type="Gene3D" id="1.20.1280.50">
    <property type="match status" value="1"/>
</dbReference>
<sequence>MNKKSANDAPGLHHGITRREAIDRLFADLSPWDILYLRRKIRDTTITLSTIYDLPLELICTILSYLDFDDYRTCTWVCRKWTALWGQDLVITRAMRQFFPGLLSSYPETSARQVYPLAVKKYLKWRQPHCKHTWIPWDCGASDIFTDLHQYAHNEKAPVEVLSTFLYNKDKLAWQPRYDRIIVDDLRTHTRQRFVPPGSAMTGARCQIAALNDQLLVLLEFTGTDRTVRIANLATREWKTLTLPARLEHAYVDCRTVSLVTEIGQILLFTWGGKTVQLDLSQIEYRPTGSDSMFGGVPKVLPHPTQDNVIFAVWAFSHEYREKRLCSFAVVKFDDGQAVWQTTQSIPNPLQNPRRHCEEVLWLALSFTCRKSDNDGTFSLGLYRIQGAEKAKLELCPCCEPRARKGDWGAVTFNVLTETFGHHDYLSPRPDILWDGEPYGTLVRNSMRLEEAHLWNDDLLLAATTTDEEGATNLRMQTIHPVRNHKAPSPQWLPLRLPNPGQSHRIQVFQDDDFVVVPTQGGVALFEPSESQSTGIVGDTGEPSRRSSPDSRLSYRLRDITRMIEIRHDEAGCGLRSRQERIRGHQDSPLPSYYMEDSNTPDF</sequence>
<reference evidence="3" key="1">
    <citation type="submission" date="2022-09" db="EMBL/GenBank/DDBJ databases">
        <title>Fusarium specimens isolated from Avocado Roots.</title>
        <authorList>
            <person name="Stajich J."/>
            <person name="Roper C."/>
            <person name="Heimlech-Rivalta G."/>
        </authorList>
    </citation>
    <scope>NUCLEOTIDE SEQUENCE</scope>
    <source>
        <strain evidence="3">CF00136</strain>
    </source>
</reference>
<evidence type="ECO:0000313" key="4">
    <source>
        <dbReference type="Proteomes" id="UP001152049"/>
    </source>
</evidence>
<accession>A0A9W8RQ60</accession>
<keyword evidence="4" id="KW-1185">Reference proteome</keyword>
<evidence type="ECO:0000256" key="1">
    <source>
        <dbReference type="SAM" id="MobiDB-lite"/>
    </source>
</evidence>
<dbReference type="OrthoDB" id="1918685at2759"/>
<dbReference type="PROSITE" id="PS50181">
    <property type="entry name" value="FBOX"/>
    <property type="match status" value="1"/>
</dbReference>
<proteinExistence type="predicted"/>
<dbReference type="Proteomes" id="UP001152049">
    <property type="component" value="Unassembled WGS sequence"/>
</dbReference>
<gene>
    <name evidence="3" type="ORF">NW762_012546</name>
</gene>
<dbReference type="SMART" id="SM00256">
    <property type="entry name" value="FBOX"/>
    <property type="match status" value="1"/>
</dbReference>
<feature type="domain" description="F-box" evidence="2">
    <location>
        <begin position="48"/>
        <end position="94"/>
    </location>
</feature>
<dbReference type="InterPro" id="IPR001810">
    <property type="entry name" value="F-box_dom"/>
</dbReference>
<organism evidence="3 4">
    <name type="scientific">Fusarium torreyae</name>
    <dbReference type="NCBI Taxonomy" id="1237075"/>
    <lineage>
        <taxon>Eukaryota</taxon>
        <taxon>Fungi</taxon>
        <taxon>Dikarya</taxon>
        <taxon>Ascomycota</taxon>
        <taxon>Pezizomycotina</taxon>
        <taxon>Sordariomycetes</taxon>
        <taxon>Hypocreomycetidae</taxon>
        <taxon>Hypocreales</taxon>
        <taxon>Nectriaceae</taxon>
        <taxon>Fusarium</taxon>
    </lineage>
</organism>
<feature type="region of interest" description="Disordered" evidence="1">
    <location>
        <begin position="576"/>
        <end position="603"/>
    </location>
</feature>
<evidence type="ECO:0000259" key="2">
    <source>
        <dbReference type="PROSITE" id="PS50181"/>
    </source>
</evidence>
<comment type="caution">
    <text evidence="3">The sequence shown here is derived from an EMBL/GenBank/DDBJ whole genome shotgun (WGS) entry which is preliminary data.</text>
</comment>
<evidence type="ECO:0000313" key="3">
    <source>
        <dbReference type="EMBL" id="KAJ4248708.1"/>
    </source>
</evidence>
<feature type="compositionally biased region" description="Basic and acidic residues" evidence="1">
    <location>
        <begin position="576"/>
        <end position="586"/>
    </location>
</feature>
<dbReference type="EMBL" id="JAOQAZ010000035">
    <property type="protein sequence ID" value="KAJ4248708.1"/>
    <property type="molecule type" value="Genomic_DNA"/>
</dbReference>
<dbReference type="SUPFAM" id="SSF81383">
    <property type="entry name" value="F-box domain"/>
    <property type="match status" value="1"/>
</dbReference>
<dbReference type="InterPro" id="IPR036047">
    <property type="entry name" value="F-box-like_dom_sf"/>
</dbReference>
<dbReference type="AlphaFoldDB" id="A0A9W8RQ60"/>
<feature type="region of interest" description="Disordered" evidence="1">
    <location>
        <begin position="529"/>
        <end position="551"/>
    </location>
</feature>
<protein>
    <recommendedName>
        <fullName evidence="2">F-box domain-containing protein</fullName>
    </recommendedName>
</protein>